<dbReference type="InterPro" id="IPR007460">
    <property type="entry name" value="BrnT_toxin"/>
</dbReference>
<keyword evidence="2" id="KW-1185">Reference proteome</keyword>
<dbReference type="OrthoDB" id="9798158at2"/>
<name>A0A158F1V4_9BURK</name>
<sequence length="92" mass="10925">MHFDITFDPLKDAINRLQHGVSLDLASEIVWQEVVLEVDDRRDYGEVREVGVMPIRGRMFCVVFTWRNSARRIISLRRANKREMRKYESSNV</sequence>
<dbReference type="Pfam" id="PF04365">
    <property type="entry name" value="BrnT_toxin"/>
    <property type="match status" value="1"/>
</dbReference>
<gene>
    <name evidence="1" type="ORF">AWB74_00296</name>
</gene>
<dbReference type="Gene3D" id="3.10.450.530">
    <property type="entry name" value="Ribonuclease toxin, BrnT, of type II toxin-antitoxin system"/>
    <property type="match status" value="1"/>
</dbReference>
<protein>
    <recommendedName>
        <fullName evidence="3">BrnT family toxin</fullName>
    </recommendedName>
</protein>
<dbReference type="InterPro" id="IPR038573">
    <property type="entry name" value="BrnT_sf"/>
</dbReference>
<proteinExistence type="predicted"/>
<dbReference type="EMBL" id="FCOM02000001">
    <property type="protein sequence ID" value="SAL13369.1"/>
    <property type="molecule type" value="Genomic_DNA"/>
</dbReference>
<organism evidence="1 2">
    <name type="scientific">Caballeronia arvi</name>
    <dbReference type="NCBI Taxonomy" id="1777135"/>
    <lineage>
        <taxon>Bacteria</taxon>
        <taxon>Pseudomonadati</taxon>
        <taxon>Pseudomonadota</taxon>
        <taxon>Betaproteobacteria</taxon>
        <taxon>Burkholderiales</taxon>
        <taxon>Burkholderiaceae</taxon>
        <taxon>Caballeronia</taxon>
    </lineage>
</organism>
<reference evidence="1" key="1">
    <citation type="submission" date="2016-01" db="EMBL/GenBank/DDBJ databases">
        <authorList>
            <person name="Peeters C."/>
        </authorList>
    </citation>
    <scope>NUCLEOTIDE SEQUENCE [LARGE SCALE GENOMIC DNA]</scope>
    <source>
        <strain evidence="1">LMG 29317</strain>
    </source>
</reference>
<evidence type="ECO:0000313" key="1">
    <source>
        <dbReference type="EMBL" id="SAL13369.1"/>
    </source>
</evidence>
<evidence type="ECO:0008006" key="3">
    <source>
        <dbReference type="Google" id="ProtNLM"/>
    </source>
</evidence>
<accession>A0A158F1V4</accession>
<comment type="caution">
    <text evidence="1">The sequence shown here is derived from an EMBL/GenBank/DDBJ whole genome shotgun (WGS) entry which is preliminary data.</text>
</comment>
<evidence type="ECO:0000313" key="2">
    <source>
        <dbReference type="Proteomes" id="UP000055019"/>
    </source>
</evidence>
<dbReference type="Proteomes" id="UP000055019">
    <property type="component" value="Unassembled WGS sequence"/>
</dbReference>
<dbReference type="AlphaFoldDB" id="A0A158F1V4"/>
<dbReference type="RefSeq" id="WP_061144979.1">
    <property type="nucleotide sequence ID" value="NZ_FCOM02000001.1"/>
</dbReference>